<comment type="catalytic activity">
    <reaction evidence="5">
        <text>a 1,2-diacyl-sn-glycerol + H2O = a 2-acylglycerol + a fatty acid + H(+)</text>
        <dbReference type="Rhea" id="RHEA:33275"/>
        <dbReference type="ChEBI" id="CHEBI:15377"/>
        <dbReference type="ChEBI" id="CHEBI:15378"/>
        <dbReference type="ChEBI" id="CHEBI:17389"/>
        <dbReference type="ChEBI" id="CHEBI:17815"/>
        <dbReference type="ChEBI" id="CHEBI:28868"/>
        <dbReference type="EC" id="3.1.1.116"/>
    </reaction>
</comment>
<dbReference type="GO" id="GO:0052689">
    <property type="term" value="F:carboxylic ester hydrolase activity"/>
    <property type="evidence" value="ECO:0007669"/>
    <property type="project" value="TreeGrafter"/>
</dbReference>
<dbReference type="GO" id="GO:0005739">
    <property type="term" value="C:mitochondrion"/>
    <property type="evidence" value="ECO:0007669"/>
    <property type="project" value="TreeGrafter"/>
</dbReference>
<evidence type="ECO:0000313" key="13">
    <source>
        <dbReference type="EMBL" id="KAF2880818.1"/>
    </source>
</evidence>
<dbReference type="Gene3D" id="3.40.50.1820">
    <property type="entry name" value="alpha/beta hydrolase"/>
    <property type="match status" value="1"/>
</dbReference>
<evidence type="ECO:0000256" key="1">
    <source>
        <dbReference type="ARBA" id="ARBA00008645"/>
    </source>
</evidence>
<feature type="domain" description="AB hydrolase-1" evidence="12">
    <location>
        <begin position="56"/>
        <end position="298"/>
    </location>
</feature>
<sequence length="312" mass="35052">MFLMKLLKLNLIPSFRTMFRNVGFHTKGDTTQLETIVMAFATYESKKRPSSDAALPLIIVHGLFGSKRNWNSISKVLNAKTVPQRKVIAVDCRNHGNSPHTNEHSYPHLAEDIKILVEKLNIEKAALLGYSTGGRVVMYFALKYPKFVEKLIVVETSPVSSSPAYILTPIIFTALKQVELPNNSMPLASARRDCDRQLASSIGNKDTRAFLLTNLTQGPSGNYIWSMNLKAIADNFSKNILAFPKTRGFTFDCPVLFISGETSNYIPEEDIPKILKKFPKAEFAIIKESGHWVHIDKPVEFLKICSDFLSKK</sequence>
<comment type="catalytic activity">
    <reaction evidence="9">
        <text>1,2-didecanoylglycerol + H2O = decanoylglycerol + decanoate + H(+)</text>
        <dbReference type="Rhea" id="RHEA:48596"/>
        <dbReference type="ChEBI" id="CHEBI:11152"/>
        <dbReference type="ChEBI" id="CHEBI:15377"/>
        <dbReference type="ChEBI" id="CHEBI:15378"/>
        <dbReference type="ChEBI" id="CHEBI:27689"/>
        <dbReference type="ChEBI" id="CHEBI:90605"/>
    </reaction>
</comment>
<comment type="catalytic activity">
    <reaction evidence="11">
        <text>1-octadecanoyl-2-(5Z,8Z,11Z,14Z-eicosatetraenoyl)-sn-glycerol + H2O = 2-(5Z,8Z,11Z,14Z-eicosatetraenoyl)-glycerol + octadecanoate + H(+)</text>
        <dbReference type="Rhea" id="RHEA:38507"/>
        <dbReference type="ChEBI" id="CHEBI:15377"/>
        <dbReference type="ChEBI" id="CHEBI:15378"/>
        <dbReference type="ChEBI" id="CHEBI:25629"/>
        <dbReference type="ChEBI" id="CHEBI:52392"/>
        <dbReference type="ChEBI" id="CHEBI:75728"/>
    </reaction>
</comment>
<dbReference type="OrthoDB" id="8119704at2759"/>
<dbReference type="InterPro" id="IPR029058">
    <property type="entry name" value="AB_hydrolase_fold"/>
</dbReference>
<evidence type="ECO:0000256" key="6">
    <source>
        <dbReference type="ARBA" id="ARBA00043742"/>
    </source>
</evidence>
<dbReference type="PANTHER" id="PTHR46118:SF4">
    <property type="entry name" value="PROTEIN ABHD11"/>
    <property type="match status" value="1"/>
</dbReference>
<evidence type="ECO:0000313" key="14">
    <source>
        <dbReference type="Proteomes" id="UP000801492"/>
    </source>
</evidence>
<dbReference type="PANTHER" id="PTHR46118">
    <property type="entry name" value="PROTEIN ABHD11"/>
    <property type="match status" value="1"/>
</dbReference>
<comment type="catalytic activity">
    <reaction evidence="6">
        <text>a 1,3-diacyl-sn-glycerol + H2O = a 1-acyl-sn-glycerol + a fatty acid + H(+)</text>
        <dbReference type="Rhea" id="RHEA:38503"/>
        <dbReference type="ChEBI" id="CHEBI:15377"/>
        <dbReference type="ChEBI" id="CHEBI:15378"/>
        <dbReference type="ChEBI" id="CHEBI:28868"/>
        <dbReference type="ChEBI" id="CHEBI:64683"/>
        <dbReference type="ChEBI" id="CHEBI:77272"/>
    </reaction>
</comment>
<keyword evidence="2" id="KW-0378">Hydrolase</keyword>
<dbReference type="EC" id="3.1.1.116" evidence="3"/>
<dbReference type="EMBL" id="VTPC01090903">
    <property type="protein sequence ID" value="KAF2880818.1"/>
    <property type="molecule type" value="Genomic_DNA"/>
</dbReference>
<evidence type="ECO:0000259" key="12">
    <source>
        <dbReference type="Pfam" id="PF00561"/>
    </source>
</evidence>
<comment type="catalytic activity">
    <reaction evidence="10">
        <text>1-octadecanoyl-2-(9Z-octadecenoyl)-sn-glycerol + H2O = 2-(9Z-octadecenoyl)-glycerol + octadecanoate + H(+)</text>
        <dbReference type="Rhea" id="RHEA:77103"/>
        <dbReference type="ChEBI" id="CHEBI:15377"/>
        <dbReference type="ChEBI" id="CHEBI:15378"/>
        <dbReference type="ChEBI" id="CHEBI:25629"/>
        <dbReference type="ChEBI" id="CHEBI:73990"/>
        <dbReference type="ChEBI" id="CHEBI:75468"/>
    </reaction>
</comment>
<proteinExistence type="inferred from homology"/>
<evidence type="ECO:0000256" key="10">
    <source>
        <dbReference type="ARBA" id="ARBA00048513"/>
    </source>
</evidence>
<evidence type="ECO:0000256" key="2">
    <source>
        <dbReference type="ARBA" id="ARBA00022801"/>
    </source>
</evidence>
<comment type="caution">
    <text evidence="13">The sequence shown here is derived from an EMBL/GenBank/DDBJ whole genome shotgun (WGS) entry which is preliminary data.</text>
</comment>
<dbReference type="Pfam" id="PF00561">
    <property type="entry name" value="Abhydrolase_1"/>
    <property type="match status" value="1"/>
</dbReference>
<keyword evidence="14" id="KW-1185">Reference proteome</keyword>
<dbReference type="AlphaFoldDB" id="A0A8K0CA56"/>
<comment type="catalytic activity">
    <reaction evidence="8">
        <text>1-octadecanoyl-2-(4Z,7Z,10Z,13Z,16Z,19Z-docosahexaenoyl)-sn-glycerol + H2O = 2-(4Z,7Z,10Z,13Z,16Z,19Z-docosahexaenoyl)-glycerol + octadecanoate + H(+)</text>
        <dbReference type="Rhea" id="RHEA:77107"/>
        <dbReference type="ChEBI" id="CHEBI:15377"/>
        <dbReference type="ChEBI" id="CHEBI:15378"/>
        <dbReference type="ChEBI" id="CHEBI:25629"/>
        <dbReference type="ChEBI" id="CHEBI:77129"/>
        <dbReference type="ChEBI" id="CHEBI:186738"/>
    </reaction>
</comment>
<dbReference type="PRINTS" id="PR00111">
    <property type="entry name" value="ABHYDROLASE"/>
</dbReference>
<evidence type="ECO:0000256" key="3">
    <source>
        <dbReference type="ARBA" id="ARBA00026104"/>
    </source>
</evidence>
<reference evidence="13" key="1">
    <citation type="submission" date="2019-08" db="EMBL/GenBank/DDBJ databases">
        <title>The genome of the North American firefly Photinus pyralis.</title>
        <authorList>
            <consortium name="Photinus pyralis genome working group"/>
            <person name="Fallon T.R."/>
            <person name="Sander Lower S.E."/>
            <person name="Weng J.-K."/>
        </authorList>
    </citation>
    <scope>NUCLEOTIDE SEQUENCE</scope>
    <source>
        <strain evidence="13">TRF0915ILg1</strain>
        <tissue evidence="13">Whole body</tissue>
    </source>
</reference>
<name>A0A8K0CA56_IGNLU</name>
<evidence type="ECO:0000256" key="9">
    <source>
        <dbReference type="ARBA" id="ARBA00048504"/>
    </source>
</evidence>
<protein>
    <recommendedName>
        <fullName evidence="7">sn-1-specific diacylglycerol lipase ABHD11</fullName>
        <ecNumber evidence="3">3.1.1.116</ecNumber>
    </recommendedName>
    <alternativeName>
        <fullName evidence="4">Alpha/beta hydrolase domain-containing protein 11</fullName>
    </alternativeName>
</protein>
<gene>
    <name evidence="13" type="ORF">ILUMI_25351</name>
</gene>
<evidence type="ECO:0000256" key="7">
    <source>
        <dbReference type="ARBA" id="ARBA00044064"/>
    </source>
</evidence>
<evidence type="ECO:0000256" key="8">
    <source>
        <dbReference type="ARBA" id="ARBA00048283"/>
    </source>
</evidence>
<comment type="similarity">
    <text evidence="1">Belongs to the AB hydrolase superfamily.</text>
</comment>
<dbReference type="InterPro" id="IPR000073">
    <property type="entry name" value="AB_hydrolase_1"/>
</dbReference>
<evidence type="ECO:0000256" key="11">
    <source>
        <dbReference type="ARBA" id="ARBA00048919"/>
    </source>
</evidence>
<dbReference type="Proteomes" id="UP000801492">
    <property type="component" value="Unassembled WGS sequence"/>
</dbReference>
<evidence type="ECO:0000256" key="4">
    <source>
        <dbReference type="ARBA" id="ARBA00042703"/>
    </source>
</evidence>
<evidence type="ECO:0000256" key="5">
    <source>
        <dbReference type="ARBA" id="ARBA00043667"/>
    </source>
</evidence>
<dbReference type="SUPFAM" id="SSF53474">
    <property type="entry name" value="alpha/beta-Hydrolases"/>
    <property type="match status" value="1"/>
</dbReference>
<accession>A0A8K0CA56</accession>
<organism evidence="13 14">
    <name type="scientific">Ignelater luminosus</name>
    <name type="common">Cucubano</name>
    <name type="synonym">Pyrophorus luminosus</name>
    <dbReference type="NCBI Taxonomy" id="2038154"/>
    <lineage>
        <taxon>Eukaryota</taxon>
        <taxon>Metazoa</taxon>
        <taxon>Ecdysozoa</taxon>
        <taxon>Arthropoda</taxon>
        <taxon>Hexapoda</taxon>
        <taxon>Insecta</taxon>
        <taxon>Pterygota</taxon>
        <taxon>Neoptera</taxon>
        <taxon>Endopterygota</taxon>
        <taxon>Coleoptera</taxon>
        <taxon>Polyphaga</taxon>
        <taxon>Elateriformia</taxon>
        <taxon>Elateroidea</taxon>
        <taxon>Elateridae</taxon>
        <taxon>Agrypninae</taxon>
        <taxon>Pyrophorini</taxon>
        <taxon>Ignelater</taxon>
    </lineage>
</organism>